<dbReference type="RefSeq" id="WP_114582136.1">
    <property type="nucleotide sequence ID" value="NZ_QPMH01000008.1"/>
</dbReference>
<dbReference type="Proteomes" id="UP000253941">
    <property type="component" value="Unassembled WGS sequence"/>
</dbReference>
<gene>
    <name evidence="1" type="ORF">DRB17_10395</name>
</gene>
<protein>
    <recommendedName>
        <fullName evidence="3">Sulphotransferase Stf0 domain-containing protein</fullName>
    </recommendedName>
</protein>
<dbReference type="SUPFAM" id="SSF52540">
    <property type="entry name" value="P-loop containing nucleoside triphosphate hydrolases"/>
    <property type="match status" value="1"/>
</dbReference>
<accession>A0A369TAJ7</accession>
<reference evidence="1 2" key="1">
    <citation type="submission" date="2018-07" db="EMBL/GenBank/DDBJ databases">
        <title>Venubactetium sediminum gen. nov., sp. nov., isolated from a marine solar saltern.</title>
        <authorList>
            <person name="Wang S."/>
        </authorList>
    </citation>
    <scope>NUCLEOTIDE SEQUENCE [LARGE SCALE GENOMIC DNA]</scope>
    <source>
        <strain evidence="1 2">WD2A32</strain>
    </source>
</reference>
<evidence type="ECO:0000313" key="2">
    <source>
        <dbReference type="Proteomes" id="UP000253941"/>
    </source>
</evidence>
<keyword evidence="2" id="KW-1185">Reference proteome</keyword>
<dbReference type="Gene3D" id="3.40.50.300">
    <property type="entry name" value="P-loop containing nucleotide triphosphate hydrolases"/>
    <property type="match status" value="1"/>
</dbReference>
<sequence length="250" mass="28174">MTQGGGDGGSTRFVVLACPRSGSNWLCSALDSHPEILCHHEIFNPKEVKYAVKWRRAGRHIGGREQRDADPPAFLQALWAAGVEERIVGFKINRGQDPRIFDAVLSEPAIRKVIVSRQNRVRAFVSESIALETGEWESYPWSRYRQNGHRIAVEAEALHRHAQVNDRYLDDLRARLSETGQAAVEIGYENLRDLEAQNRVLRHLGAKEFESPLTGVTERLNPAPLRDLIANFDALEARLRDTPLHADLDA</sequence>
<name>A0A369TAJ7_9PROT</name>
<evidence type="ECO:0008006" key="3">
    <source>
        <dbReference type="Google" id="ProtNLM"/>
    </source>
</evidence>
<proteinExistence type="predicted"/>
<evidence type="ECO:0000313" key="1">
    <source>
        <dbReference type="EMBL" id="RDD61892.1"/>
    </source>
</evidence>
<dbReference type="EMBL" id="QPMH01000008">
    <property type="protein sequence ID" value="RDD61892.1"/>
    <property type="molecule type" value="Genomic_DNA"/>
</dbReference>
<dbReference type="AlphaFoldDB" id="A0A369TAJ7"/>
<dbReference type="InterPro" id="IPR027417">
    <property type="entry name" value="P-loop_NTPase"/>
</dbReference>
<organism evidence="1 2">
    <name type="scientific">Ferruginivarius sediminum</name>
    <dbReference type="NCBI Taxonomy" id="2661937"/>
    <lineage>
        <taxon>Bacteria</taxon>
        <taxon>Pseudomonadati</taxon>
        <taxon>Pseudomonadota</taxon>
        <taxon>Alphaproteobacteria</taxon>
        <taxon>Rhodospirillales</taxon>
        <taxon>Rhodospirillaceae</taxon>
        <taxon>Ferruginivarius</taxon>
    </lineage>
</organism>
<comment type="caution">
    <text evidence="1">The sequence shown here is derived from an EMBL/GenBank/DDBJ whole genome shotgun (WGS) entry which is preliminary data.</text>
</comment>